<proteinExistence type="predicted"/>
<accession>A0A8K0XYX8</accession>
<dbReference type="Proteomes" id="UP000659047">
    <property type="component" value="Unassembled WGS sequence"/>
</dbReference>
<dbReference type="SUPFAM" id="SSF46894">
    <property type="entry name" value="C-terminal effector domain of the bipartite response regulators"/>
    <property type="match status" value="1"/>
</dbReference>
<dbReference type="InterPro" id="IPR016032">
    <property type="entry name" value="Sig_transdc_resp-reg_C-effctor"/>
</dbReference>
<name>A0A8K0XYX8_9ENTR</name>
<comment type="caution">
    <text evidence="1">The sequence shown here is derived from an EMBL/GenBank/DDBJ whole genome shotgun (WGS) entry which is preliminary data.</text>
</comment>
<evidence type="ECO:0000313" key="1">
    <source>
        <dbReference type="EMBL" id="MBK4716867.1"/>
    </source>
</evidence>
<evidence type="ECO:0000313" key="2">
    <source>
        <dbReference type="Proteomes" id="UP000659047"/>
    </source>
</evidence>
<gene>
    <name evidence="1" type="ORF">JJB97_16315</name>
</gene>
<dbReference type="GO" id="GO:0003677">
    <property type="term" value="F:DNA binding"/>
    <property type="evidence" value="ECO:0007669"/>
    <property type="project" value="InterPro"/>
</dbReference>
<reference evidence="1" key="1">
    <citation type="submission" date="2021-01" db="EMBL/GenBank/DDBJ databases">
        <title>Intestinitalea alba gen. nov., sp. nov., a novel genus of the family Enterobacteriaceae, isolated from the gut of the plastic-eating mealworm Tenebrio molitor L.</title>
        <authorList>
            <person name="Yang Y."/>
        </authorList>
    </citation>
    <scope>NUCLEOTIDE SEQUENCE</scope>
    <source>
        <strain evidence="1">BIT-L3</strain>
    </source>
</reference>
<organism evidence="1 2">
    <name type="scientific">Tenebrionibacter intestinalis</name>
    <dbReference type="NCBI Taxonomy" id="2799638"/>
    <lineage>
        <taxon>Bacteria</taxon>
        <taxon>Pseudomonadati</taxon>
        <taxon>Pseudomonadota</taxon>
        <taxon>Gammaproteobacteria</taxon>
        <taxon>Enterobacterales</taxon>
        <taxon>Enterobacteriaceae</taxon>
        <taxon>Tenebrionibacter/Tenebrionicola group</taxon>
        <taxon>Tenebrionibacter</taxon>
    </lineage>
</organism>
<protein>
    <submittedName>
        <fullName evidence="1">Uncharacterized protein</fullName>
    </submittedName>
</protein>
<dbReference type="EMBL" id="JAEPBH010000058">
    <property type="protein sequence ID" value="MBK4716867.1"/>
    <property type="molecule type" value="Genomic_DNA"/>
</dbReference>
<sequence>MNNNTIIVHSNYYARLGLCILSEECQLSVWNAYSTFHELSAVKDIPHIDLLIIDSLPWTAENKDTIGILRKYSPTLKILVLGQQLPVALYPDLNFIDQLYQPANASLSVLKNIIASLVRARRSSDTVLPAYKAWQDRRASSLLSPMELFVFHSIISGKNACSIMSETGFDAKALSACKRRITRKLNVTRMVDLLTLARGCGLL</sequence>
<keyword evidence="2" id="KW-1185">Reference proteome</keyword>
<dbReference type="GO" id="GO:0006355">
    <property type="term" value="P:regulation of DNA-templated transcription"/>
    <property type="evidence" value="ECO:0007669"/>
    <property type="project" value="InterPro"/>
</dbReference>
<dbReference type="AlphaFoldDB" id="A0A8K0XYX8"/>
<dbReference type="RefSeq" id="WP_238715135.1">
    <property type="nucleotide sequence ID" value="NZ_JAEPBH010000058.1"/>
</dbReference>